<proteinExistence type="predicted"/>
<gene>
    <name evidence="2" type="ORF">GCM10012282_32040</name>
</gene>
<evidence type="ECO:0000259" key="1">
    <source>
        <dbReference type="PROSITE" id="PS50943"/>
    </source>
</evidence>
<accession>A0A917KYM0</accession>
<dbReference type="RefSeq" id="WP_189148009.1">
    <property type="nucleotide sequence ID" value="NZ_BAABER010000025.1"/>
</dbReference>
<dbReference type="InterPro" id="IPR010982">
    <property type="entry name" value="Lambda_DNA-bd_dom_sf"/>
</dbReference>
<evidence type="ECO:0000313" key="3">
    <source>
        <dbReference type="Proteomes" id="UP000625682"/>
    </source>
</evidence>
<reference evidence="2" key="1">
    <citation type="journal article" date="2014" name="Int. J. Syst. Evol. Microbiol.">
        <title>Complete genome sequence of Corynebacterium casei LMG S-19264T (=DSM 44701T), isolated from a smear-ripened cheese.</title>
        <authorList>
            <consortium name="US DOE Joint Genome Institute (JGI-PGF)"/>
            <person name="Walter F."/>
            <person name="Albersmeier A."/>
            <person name="Kalinowski J."/>
            <person name="Ruckert C."/>
        </authorList>
    </citation>
    <scope>NUCLEOTIDE SEQUENCE</scope>
    <source>
        <strain evidence="2">CGMCC 4.7272</strain>
    </source>
</reference>
<protein>
    <recommendedName>
        <fullName evidence="1">HTH cro/C1-type domain-containing protein</fullName>
    </recommendedName>
</protein>
<dbReference type="SUPFAM" id="SSF47413">
    <property type="entry name" value="lambda repressor-like DNA-binding domains"/>
    <property type="match status" value="1"/>
</dbReference>
<dbReference type="Pfam" id="PF01381">
    <property type="entry name" value="HTH_3"/>
    <property type="match status" value="1"/>
</dbReference>
<dbReference type="SMART" id="SM00530">
    <property type="entry name" value="HTH_XRE"/>
    <property type="match status" value="1"/>
</dbReference>
<dbReference type="Proteomes" id="UP000625682">
    <property type="component" value="Unassembled WGS sequence"/>
</dbReference>
<keyword evidence="3" id="KW-1185">Reference proteome</keyword>
<sequence length="85" mass="9296">MATRSLEIGPAGKRTARTIEILRTERGLAQRELAARVTALGRPMSNTMLSRIERAQRRCDIDDLVALAQALRISPLALLQGSRAA</sequence>
<feature type="domain" description="HTH cro/C1-type" evidence="1">
    <location>
        <begin position="19"/>
        <end position="78"/>
    </location>
</feature>
<dbReference type="GO" id="GO:0003677">
    <property type="term" value="F:DNA binding"/>
    <property type="evidence" value="ECO:0007669"/>
    <property type="project" value="InterPro"/>
</dbReference>
<dbReference type="EMBL" id="BMMU01000009">
    <property type="protein sequence ID" value="GGJ33024.1"/>
    <property type="molecule type" value="Genomic_DNA"/>
</dbReference>
<dbReference type="Gene3D" id="1.10.260.40">
    <property type="entry name" value="lambda repressor-like DNA-binding domains"/>
    <property type="match status" value="1"/>
</dbReference>
<dbReference type="PROSITE" id="PS50943">
    <property type="entry name" value="HTH_CROC1"/>
    <property type="match status" value="1"/>
</dbReference>
<organism evidence="2 3">
    <name type="scientific">Streptomyces lacrimifluminis</name>
    <dbReference type="NCBI Taxonomy" id="1500077"/>
    <lineage>
        <taxon>Bacteria</taxon>
        <taxon>Bacillati</taxon>
        <taxon>Actinomycetota</taxon>
        <taxon>Actinomycetes</taxon>
        <taxon>Kitasatosporales</taxon>
        <taxon>Streptomycetaceae</taxon>
        <taxon>Streptomyces</taxon>
    </lineage>
</organism>
<dbReference type="CDD" id="cd00093">
    <property type="entry name" value="HTH_XRE"/>
    <property type="match status" value="1"/>
</dbReference>
<dbReference type="AlphaFoldDB" id="A0A917KYM0"/>
<comment type="caution">
    <text evidence="2">The sequence shown here is derived from an EMBL/GenBank/DDBJ whole genome shotgun (WGS) entry which is preliminary data.</text>
</comment>
<reference evidence="2" key="2">
    <citation type="submission" date="2020-09" db="EMBL/GenBank/DDBJ databases">
        <authorList>
            <person name="Sun Q."/>
            <person name="Zhou Y."/>
        </authorList>
    </citation>
    <scope>NUCLEOTIDE SEQUENCE</scope>
    <source>
        <strain evidence="2">CGMCC 4.7272</strain>
    </source>
</reference>
<evidence type="ECO:0000313" key="2">
    <source>
        <dbReference type="EMBL" id="GGJ33024.1"/>
    </source>
</evidence>
<dbReference type="InterPro" id="IPR001387">
    <property type="entry name" value="Cro/C1-type_HTH"/>
</dbReference>
<name>A0A917KYM0_9ACTN</name>